<dbReference type="EMBL" id="CP002394">
    <property type="protein sequence ID" value="ADU31193.1"/>
    <property type="molecule type" value="Genomic_DNA"/>
</dbReference>
<dbReference type="Gene3D" id="3.40.50.300">
    <property type="entry name" value="P-loop containing nucleotide triphosphate hydrolases"/>
    <property type="match status" value="1"/>
</dbReference>
<evidence type="ECO:0000259" key="1">
    <source>
        <dbReference type="Pfam" id="PF03205"/>
    </source>
</evidence>
<dbReference type="NCBIfam" id="TIGR00176">
    <property type="entry name" value="mobB"/>
    <property type="match status" value="1"/>
</dbReference>
<sequence length="179" mass="20707">MNTEPIVFQVVGYSNSGKTTLIKKIISNLKNIGLDVATIKHHGHATDLQPIKEDKDSHIHRQAGAVGSFVVSDHQFQWDMSPQMTLDLEDVLHFYQRFSLDAIIVEGYKKKSYSKLLLLKSSEDRHLINECENIEIIVCWDEIESKLLKESLKMPVFHLNEEKNYLKWLVERLCRGETL</sequence>
<dbReference type="InterPro" id="IPR027417">
    <property type="entry name" value="P-loop_NTPase"/>
</dbReference>
<dbReference type="GO" id="GO:0005525">
    <property type="term" value="F:GTP binding"/>
    <property type="evidence" value="ECO:0007669"/>
    <property type="project" value="InterPro"/>
</dbReference>
<dbReference type="KEGG" id="bco:Bcell_2942"/>
<name>E6TXY0_EVAC2</name>
<dbReference type="InterPro" id="IPR052539">
    <property type="entry name" value="MGD_biosynthesis_adapter"/>
</dbReference>
<dbReference type="eggNOG" id="COG1763">
    <property type="taxonomic scope" value="Bacteria"/>
</dbReference>
<proteinExistence type="predicted"/>
<organism evidence="2 3">
    <name type="scientific">Evansella cellulosilytica (strain ATCC 21833 / DSM 2522 / FERM P-1141 / JCM 9156 / N-4)</name>
    <name type="common">Bacillus cellulosilyticus</name>
    <dbReference type="NCBI Taxonomy" id="649639"/>
    <lineage>
        <taxon>Bacteria</taxon>
        <taxon>Bacillati</taxon>
        <taxon>Bacillota</taxon>
        <taxon>Bacilli</taxon>
        <taxon>Bacillales</taxon>
        <taxon>Bacillaceae</taxon>
        <taxon>Evansella</taxon>
    </lineage>
</organism>
<dbReference type="AlphaFoldDB" id="E6TXY0"/>
<feature type="domain" description="Molybdopterin-guanine dinucleotide biosynthesis protein B (MobB)" evidence="1">
    <location>
        <begin position="7"/>
        <end position="137"/>
    </location>
</feature>
<dbReference type="OrthoDB" id="9786803at2"/>
<dbReference type="HOGENOM" id="CLU_068199_1_0_9"/>
<dbReference type="PANTHER" id="PTHR40072:SF1">
    <property type="entry name" value="MOLYBDOPTERIN-GUANINE DINUCLEOTIDE BIOSYNTHESIS ADAPTER PROTEIN"/>
    <property type="match status" value="1"/>
</dbReference>
<dbReference type="STRING" id="649639.Bcell_2942"/>
<dbReference type="PANTHER" id="PTHR40072">
    <property type="entry name" value="MOLYBDOPTERIN-GUANINE DINUCLEOTIDE BIOSYNTHESIS ADAPTER PROTEIN-RELATED"/>
    <property type="match status" value="1"/>
</dbReference>
<dbReference type="InterPro" id="IPR004435">
    <property type="entry name" value="MobB_dom"/>
</dbReference>
<protein>
    <submittedName>
        <fullName evidence="2">Molybdopterin-guanine dinucleotide biosynthesis protein B</fullName>
    </submittedName>
</protein>
<dbReference type="SUPFAM" id="SSF52540">
    <property type="entry name" value="P-loop containing nucleoside triphosphate hydrolases"/>
    <property type="match status" value="1"/>
</dbReference>
<evidence type="ECO:0000313" key="2">
    <source>
        <dbReference type="EMBL" id="ADU31193.1"/>
    </source>
</evidence>
<keyword evidence="3" id="KW-1185">Reference proteome</keyword>
<reference evidence="2" key="1">
    <citation type="submission" date="2010-12" db="EMBL/GenBank/DDBJ databases">
        <title>Complete sequence of Bacillus cellulosilyticus DSM 2522.</title>
        <authorList>
            <consortium name="US DOE Joint Genome Institute"/>
            <person name="Lucas S."/>
            <person name="Copeland A."/>
            <person name="Lapidus A."/>
            <person name="Cheng J.-F."/>
            <person name="Bruce D."/>
            <person name="Goodwin L."/>
            <person name="Pitluck S."/>
            <person name="Chertkov O."/>
            <person name="Detter J.C."/>
            <person name="Han C."/>
            <person name="Tapia R."/>
            <person name="Land M."/>
            <person name="Hauser L."/>
            <person name="Jeffries C."/>
            <person name="Kyrpides N."/>
            <person name="Ivanova N."/>
            <person name="Mikhailova N."/>
            <person name="Brumm P."/>
            <person name="Mead D."/>
            <person name="Woyke T."/>
        </authorList>
    </citation>
    <scope>NUCLEOTIDE SEQUENCE [LARGE SCALE GENOMIC DNA]</scope>
    <source>
        <strain evidence="2">DSM 2522</strain>
    </source>
</reference>
<dbReference type="RefSeq" id="WP_013489524.1">
    <property type="nucleotide sequence ID" value="NC_014829.1"/>
</dbReference>
<gene>
    <name evidence="2" type="ordered locus">Bcell_2942</name>
</gene>
<dbReference type="GO" id="GO:0006777">
    <property type="term" value="P:Mo-molybdopterin cofactor biosynthetic process"/>
    <property type="evidence" value="ECO:0007669"/>
    <property type="project" value="InterPro"/>
</dbReference>
<dbReference type="Proteomes" id="UP000001401">
    <property type="component" value="Chromosome"/>
</dbReference>
<dbReference type="Pfam" id="PF03205">
    <property type="entry name" value="MobB"/>
    <property type="match status" value="1"/>
</dbReference>
<evidence type="ECO:0000313" key="3">
    <source>
        <dbReference type="Proteomes" id="UP000001401"/>
    </source>
</evidence>
<accession>E6TXY0</accession>